<dbReference type="OrthoDB" id="9772736at2"/>
<dbReference type="InterPro" id="IPR001155">
    <property type="entry name" value="OxRdtase_FMN_N"/>
</dbReference>
<organism evidence="7 8">
    <name type="scientific">Tumebacillus avium</name>
    <dbReference type="NCBI Taxonomy" id="1903704"/>
    <lineage>
        <taxon>Bacteria</taxon>
        <taxon>Bacillati</taxon>
        <taxon>Bacillota</taxon>
        <taxon>Bacilli</taxon>
        <taxon>Bacillales</taxon>
        <taxon>Alicyclobacillaceae</taxon>
        <taxon>Tumebacillus</taxon>
    </lineage>
</organism>
<keyword evidence="8" id="KW-1185">Reference proteome</keyword>
<evidence type="ECO:0000313" key="7">
    <source>
        <dbReference type="EMBL" id="ARU62285.1"/>
    </source>
</evidence>
<dbReference type="Gene3D" id="3.20.20.70">
    <property type="entry name" value="Aldolase class I"/>
    <property type="match status" value="1"/>
</dbReference>
<dbReference type="Pfam" id="PF00724">
    <property type="entry name" value="Oxidored_FMN"/>
    <property type="match status" value="1"/>
</dbReference>
<proteinExistence type="predicted"/>
<dbReference type="CDD" id="cd02932">
    <property type="entry name" value="OYE_YqiM_FMN"/>
    <property type="match status" value="1"/>
</dbReference>
<dbReference type="InterPro" id="IPR044152">
    <property type="entry name" value="YqjM-like"/>
</dbReference>
<evidence type="ECO:0000256" key="2">
    <source>
        <dbReference type="ARBA" id="ARBA00022630"/>
    </source>
</evidence>
<protein>
    <submittedName>
        <fullName evidence="7">NADPH dehydrogenase NamA</fullName>
    </submittedName>
</protein>
<dbReference type="SUPFAM" id="SSF51395">
    <property type="entry name" value="FMN-linked oxidoreductases"/>
    <property type="match status" value="1"/>
</dbReference>
<evidence type="ECO:0000256" key="5">
    <source>
        <dbReference type="ARBA" id="ARBA00023002"/>
    </source>
</evidence>
<evidence type="ECO:0000256" key="1">
    <source>
        <dbReference type="ARBA" id="ARBA00001917"/>
    </source>
</evidence>
<gene>
    <name evidence="7" type="ORF">CBW65_15640</name>
</gene>
<reference evidence="8" key="1">
    <citation type="submission" date="2017-05" db="EMBL/GenBank/DDBJ databases">
        <authorList>
            <person name="Sung H."/>
        </authorList>
    </citation>
    <scope>NUCLEOTIDE SEQUENCE [LARGE SCALE GENOMIC DNA]</scope>
    <source>
        <strain evidence="8">AR23208</strain>
    </source>
</reference>
<name>A0A1Y0IS52_9BACL</name>
<accession>A0A1Y0IS52</accession>
<feature type="domain" description="NADH:flavin oxidoreductase/NADH oxidase N-terminal" evidence="6">
    <location>
        <begin position="4"/>
        <end position="323"/>
    </location>
</feature>
<keyword evidence="4" id="KW-0521">NADP</keyword>
<dbReference type="EMBL" id="CP021434">
    <property type="protein sequence ID" value="ARU62285.1"/>
    <property type="molecule type" value="Genomic_DNA"/>
</dbReference>
<dbReference type="InterPro" id="IPR013785">
    <property type="entry name" value="Aldolase_TIM"/>
</dbReference>
<dbReference type="KEGG" id="tum:CBW65_15640"/>
<dbReference type="GO" id="GO:0003959">
    <property type="term" value="F:NADPH dehydrogenase activity"/>
    <property type="evidence" value="ECO:0007669"/>
    <property type="project" value="InterPro"/>
</dbReference>
<dbReference type="GO" id="GO:0050661">
    <property type="term" value="F:NADP binding"/>
    <property type="evidence" value="ECO:0007669"/>
    <property type="project" value="InterPro"/>
</dbReference>
<comment type="cofactor">
    <cofactor evidence="1">
        <name>FMN</name>
        <dbReference type="ChEBI" id="CHEBI:58210"/>
    </cofactor>
</comment>
<dbReference type="NCBIfam" id="NF010047">
    <property type="entry name" value="PRK13523.1"/>
    <property type="match status" value="1"/>
</dbReference>
<dbReference type="GO" id="GO:0010181">
    <property type="term" value="F:FMN binding"/>
    <property type="evidence" value="ECO:0007669"/>
    <property type="project" value="InterPro"/>
</dbReference>
<dbReference type="RefSeq" id="WP_087457649.1">
    <property type="nucleotide sequence ID" value="NZ_CP021434.1"/>
</dbReference>
<keyword evidence="2" id="KW-0285">Flavoprotein</keyword>
<evidence type="ECO:0000259" key="6">
    <source>
        <dbReference type="Pfam" id="PF00724"/>
    </source>
</evidence>
<evidence type="ECO:0000256" key="4">
    <source>
        <dbReference type="ARBA" id="ARBA00022857"/>
    </source>
</evidence>
<keyword evidence="5" id="KW-0560">Oxidoreductase</keyword>
<dbReference type="PANTHER" id="PTHR43303:SF4">
    <property type="entry name" value="NADPH DEHYDROGENASE C23G7.10C-RELATED"/>
    <property type="match status" value="1"/>
</dbReference>
<keyword evidence="3" id="KW-0288">FMN</keyword>
<evidence type="ECO:0000256" key="3">
    <source>
        <dbReference type="ARBA" id="ARBA00022643"/>
    </source>
</evidence>
<evidence type="ECO:0000313" key="8">
    <source>
        <dbReference type="Proteomes" id="UP000195437"/>
    </source>
</evidence>
<dbReference type="PANTHER" id="PTHR43303">
    <property type="entry name" value="NADPH DEHYDROGENASE C23G7.10C-RELATED"/>
    <property type="match status" value="1"/>
</dbReference>
<dbReference type="AlphaFoldDB" id="A0A1Y0IS52"/>
<dbReference type="Proteomes" id="UP000195437">
    <property type="component" value="Chromosome"/>
</dbReference>
<sequence>MAGLFDSFTLKGMELKNRIMMSPMCQYQANEDGTVTDWHLVHYVSRAIGGVGLVMVEASGVEARGRISTGDVGIYSDDHIAGLARIVELCKSYGAKTAIQIAHAGTKAETPEPNVAPSAFTHFDRYNTPQELTTGEIQEIVTAFADAAVRAVKAGFDTIEIHGAHGYLINQFLSPLTNKRTDEYGGALENRLRFPLQVIRGVKAVIPDDMPLLMRVSASEYSEEGYSLDEMVEMAKQFKEAGVDMIDVSSGGSLPTAPPAIYPGYQLQFAEAIKHGAEIPTIAVGLLHNPALMEEALQNGRADVVAVGRELLRNPHFAKTAALELGAELELPNVYKYAY</sequence>